<sequence length="125" mass="14399">MHVGVRAPQRYDLTKFALDQFNLPRMKDMLTSSRESTRRQAETVQGWDTGMTTGSWAIKSYSIIMYDYKWKYLCPAAMLTDDVHKITYMASISYGKTEGLLLKSFTLLLSFSAFRTLKDALRTFA</sequence>
<gene>
    <name evidence="1" type="ORF">PBRASI_LOCUS7861</name>
</gene>
<protein>
    <submittedName>
        <fullName evidence="1">7169_t:CDS:1</fullName>
    </submittedName>
</protein>
<dbReference type="EMBL" id="CAJVPI010001289">
    <property type="protein sequence ID" value="CAG8605171.1"/>
    <property type="molecule type" value="Genomic_DNA"/>
</dbReference>
<evidence type="ECO:0000313" key="2">
    <source>
        <dbReference type="Proteomes" id="UP000789739"/>
    </source>
</evidence>
<reference evidence="1" key="1">
    <citation type="submission" date="2021-06" db="EMBL/GenBank/DDBJ databases">
        <authorList>
            <person name="Kallberg Y."/>
            <person name="Tangrot J."/>
            <person name="Rosling A."/>
        </authorList>
    </citation>
    <scope>NUCLEOTIDE SEQUENCE</scope>
    <source>
        <strain evidence="1">BR232B</strain>
    </source>
</reference>
<keyword evidence="2" id="KW-1185">Reference proteome</keyword>
<evidence type="ECO:0000313" key="1">
    <source>
        <dbReference type="EMBL" id="CAG8605171.1"/>
    </source>
</evidence>
<organism evidence="1 2">
    <name type="scientific">Paraglomus brasilianum</name>
    <dbReference type="NCBI Taxonomy" id="144538"/>
    <lineage>
        <taxon>Eukaryota</taxon>
        <taxon>Fungi</taxon>
        <taxon>Fungi incertae sedis</taxon>
        <taxon>Mucoromycota</taxon>
        <taxon>Glomeromycotina</taxon>
        <taxon>Glomeromycetes</taxon>
        <taxon>Paraglomerales</taxon>
        <taxon>Paraglomeraceae</taxon>
        <taxon>Paraglomus</taxon>
    </lineage>
</organism>
<comment type="caution">
    <text evidence="1">The sequence shown here is derived from an EMBL/GenBank/DDBJ whole genome shotgun (WGS) entry which is preliminary data.</text>
</comment>
<accession>A0A9N9CIZ1</accession>
<dbReference type="AlphaFoldDB" id="A0A9N9CIZ1"/>
<name>A0A9N9CIZ1_9GLOM</name>
<dbReference type="Proteomes" id="UP000789739">
    <property type="component" value="Unassembled WGS sequence"/>
</dbReference>
<proteinExistence type="predicted"/>